<proteinExistence type="predicted"/>
<dbReference type="Proteomes" id="UP000325577">
    <property type="component" value="Linkage Group LG5"/>
</dbReference>
<keyword evidence="2" id="KW-1185">Reference proteome</keyword>
<organism evidence="1 2">
    <name type="scientific">Nyssa sinensis</name>
    <dbReference type="NCBI Taxonomy" id="561372"/>
    <lineage>
        <taxon>Eukaryota</taxon>
        <taxon>Viridiplantae</taxon>
        <taxon>Streptophyta</taxon>
        <taxon>Embryophyta</taxon>
        <taxon>Tracheophyta</taxon>
        <taxon>Spermatophyta</taxon>
        <taxon>Magnoliopsida</taxon>
        <taxon>eudicotyledons</taxon>
        <taxon>Gunneridae</taxon>
        <taxon>Pentapetalae</taxon>
        <taxon>asterids</taxon>
        <taxon>Cornales</taxon>
        <taxon>Nyssaceae</taxon>
        <taxon>Nyssa</taxon>
    </lineage>
</organism>
<dbReference type="EMBL" id="CM018048">
    <property type="protein sequence ID" value="KAA8521643.1"/>
    <property type="molecule type" value="Genomic_DNA"/>
</dbReference>
<protein>
    <submittedName>
        <fullName evidence="1">Uncharacterized protein</fullName>
    </submittedName>
</protein>
<reference evidence="1 2" key="1">
    <citation type="submission" date="2019-09" db="EMBL/GenBank/DDBJ databases">
        <title>A chromosome-level genome assembly of the Chinese tupelo Nyssa sinensis.</title>
        <authorList>
            <person name="Yang X."/>
            <person name="Kang M."/>
            <person name="Yang Y."/>
            <person name="Xiong H."/>
            <person name="Wang M."/>
            <person name="Zhang Z."/>
            <person name="Wang Z."/>
            <person name="Wu H."/>
            <person name="Ma T."/>
            <person name="Liu J."/>
            <person name="Xi Z."/>
        </authorList>
    </citation>
    <scope>NUCLEOTIDE SEQUENCE [LARGE SCALE GENOMIC DNA]</scope>
    <source>
        <strain evidence="1">J267</strain>
        <tissue evidence="1">Leaf</tissue>
    </source>
</reference>
<evidence type="ECO:0000313" key="1">
    <source>
        <dbReference type="EMBL" id="KAA8521643.1"/>
    </source>
</evidence>
<sequence>MKVGSRVQCLVAELDFEAEVSTTESVHQVEIEQIGFTDLVVVDPDSSELCVCGYCNFVEMEILAEEVMRRKICSRCS</sequence>
<dbReference type="AlphaFoldDB" id="A0A5J4ZS24"/>
<accession>A0A5J4ZS24</accession>
<gene>
    <name evidence="1" type="ORF">F0562_012367</name>
</gene>
<name>A0A5J4ZS24_9ASTE</name>
<evidence type="ECO:0000313" key="2">
    <source>
        <dbReference type="Proteomes" id="UP000325577"/>
    </source>
</evidence>